<evidence type="ECO:0000313" key="2">
    <source>
        <dbReference type="Proteomes" id="UP000827092"/>
    </source>
</evidence>
<name>A0AAV6W3A3_9ARAC</name>
<dbReference type="Proteomes" id="UP000827092">
    <property type="component" value="Unassembled WGS sequence"/>
</dbReference>
<proteinExistence type="predicted"/>
<gene>
    <name evidence="1" type="ORF">JTE90_010381</name>
</gene>
<sequence length="80" mass="9015">MMKGYYRNFVQVTIIRVKILASGQRVLSKCPNSPLPPIVHLGVAVDWWRGSHVTAARVQGFESCRILISKLRRDRIGAVP</sequence>
<evidence type="ECO:0000313" key="1">
    <source>
        <dbReference type="EMBL" id="KAG8202010.1"/>
    </source>
</evidence>
<comment type="caution">
    <text evidence="1">The sequence shown here is derived from an EMBL/GenBank/DDBJ whole genome shotgun (WGS) entry which is preliminary data.</text>
</comment>
<accession>A0AAV6W3A3</accession>
<dbReference type="EMBL" id="JAFNEN010000001">
    <property type="protein sequence ID" value="KAG8202010.1"/>
    <property type="molecule type" value="Genomic_DNA"/>
</dbReference>
<protein>
    <submittedName>
        <fullName evidence="1">Uncharacterized protein</fullName>
    </submittedName>
</protein>
<reference evidence="1 2" key="1">
    <citation type="journal article" date="2022" name="Nat. Ecol. Evol.">
        <title>A masculinizing supergene underlies an exaggerated male reproductive morph in a spider.</title>
        <authorList>
            <person name="Hendrickx F."/>
            <person name="De Corte Z."/>
            <person name="Sonet G."/>
            <person name="Van Belleghem S.M."/>
            <person name="Kostlbacher S."/>
            <person name="Vangestel C."/>
        </authorList>
    </citation>
    <scope>NUCLEOTIDE SEQUENCE [LARGE SCALE GENOMIC DNA]</scope>
    <source>
        <strain evidence="1">W744_W776</strain>
    </source>
</reference>
<organism evidence="1 2">
    <name type="scientific">Oedothorax gibbosus</name>
    <dbReference type="NCBI Taxonomy" id="931172"/>
    <lineage>
        <taxon>Eukaryota</taxon>
        <taxon>Metazoa</taxon>
        <taxon>Ecdysozoa</taxon>
        <taxon>Arthropoda</taxon>
        <taxon>Chelicerata</taxon>
        <taxon>Arachnida</taxon>
        <taxon>Araneae</taxon>
        <taxon>Araneomorphae</taxon>
        <taxon>Entelegynae</taxon>
        <taxon>Araneoidea</taxon>
        <taxon>Linyphiidae</taxon>
        <taxon>Erigoninae</taxon>
        <taxon>Oedothorax</taxon>
    </lineage>
</organism>
<dbReference type="AlphaFoldDB" id="A0AAV6W3A3"/>
<keyword evidence="2" id="KW-1185">Reference proteome</keyword>